<feature type="signal peptide" evidence="2">
    <location>
        <begin position="1"/>
        <end position="23"/>
    </location>
</feature>
<name>A0A841ZNI2_9LIST</name>
<dbReference type="AlphaFoldDB" id="A0A841ZNI2"/>
<protein>
    <submittedName>
        <fullName evidence="4">DUF4352 domain-containing protein</fullName>
    </submittedName>
</protein>
<dbReference type="RefSeq" id="WP_185373784.1">
    <property type="nucleotide sequence ID" value="NZ_JAARRM010000002.1"/>
</dbReference>
<proteinExistence type="predicted"/>
<evidence type="ECO:0000313" key="4">
    <source>
        <dbReference type="EMBL" id="MBC1521713.1"/>
    </source>
</evidence>
<reference evidence="4 5" key="1">
    <citation type="submission" date="2020-03" db="EMBL/GenBank/DDBJ databases">
        <title>Soil Listeria distribution.</title>
        <authorList>
            <person name="Liao J."/>
            <person name="Wiedmann M."/>
        </authorList>
    </citation>
    <scope>NUCLEOTIDE SEQUENCE [LARGE SCALE GENOMIC DNA]</scope>
    <source>
        <strain evidence="4 5">FSL L7-1507</strain>
    </source>
</reference>
<gene>
    <name evidence="4" type="ORF">HB912_08640</name>
</gene>
<dbReference type="EMBL" id="JAARRM010000002">
    <property type="protein sequence ID" value="MBC1521713.1"/>
    <property type="molecule type" value="Genomic_DNA"/>
</dbReference>
<evidence type="ECO:0000256" key="2">
    <source>
        <dbReference type="SAM" id="SignalP"/>
    </source>
</evidence>
<feature type="chain" id="PRO_5032991698" evidence="2">
    <location>
        <begin position="24"/>
        <end position="161"/>
    </location>
</feature>
<dbReference type="Proteomes" id="UP000559885">
    <property type="component" value="Unassembled WGS sequence"/>
</dbReference>
<dbReference type="Pfam" id="PF11611">
    <property type="entry name" value="DUF4352"/>
    <property type="match status" value="1"/>
</dbReference>
<organism evidence="4 5">
    <name type="scientific">Listeria aquatica</name>
    <dbReference type="NCBI Taxonomy" id="1494960"/>
    <lineage>
        <taxon>Bacteria</taxon>
        <taxon>Bacillati</taxon>
        <taxon>Bacillota</taxon>
        <taxon>Bacilli</taxon>
        <taxon>Bacillales</taxon>
        <taxon>Listeriaceae</taxon>
        <taxon>Listeria</taxon>
    </lineage>
</organism>
<dbReference type="InterPro" id="IPR029050">
    <property type="entry name" value="Immunoprotect_excell_Ig-like"/>
</dbReference>
<sequence>MKKTLLIFSALLVVFLTACSSGAGDNKTNDDNKETKKQSVSISKNDNTITIDNMKITLENSDESKVSDKGSSDKKVYSFKVKAENVSNDQKGMGTVDFALKTSDGKTVKPDYSYASFGDSFEKGESLTGTVYFVLKKGVAPKELQYKPGDDVKATWEVKTK</sequence>
<evidence type="ECO:0000313" key="5">
    <source>
        <dbReference type="Proteomes" id="UP000559885"/>
    </source>
</evidence>
<comment type="caution">
    <text evidence="4">The sequence shown here is derived from an EMBL/GenBank/DDBJ whole genome shotgun (WGS) entry which is preliminary data.</text>
</comment>
<feature type="domain" description="DUF4352" evidence="3">
    <location>
        <begin position="46"/>
        <end position="150"/>
    </location>
</feature>
<dbReference type="InterPro" id="IPR029051">
    <property type="entry name" value="DUF4352"/>
</dbReference>
<evidence type="ECO:0000259" key="3">
    <source>
        <dbReference type="Pfam" id="PF11611"/>
    </source>
</evidence>
<keyword evidence="1 2" id="KW-0732">Signal</keyword>
<dbReference type="PROSITE" id="PS51257">
    <property type="entry name" value="PROKAR_LIPOPROTEIN"/>
    <property type="match status" value="1"/>
</dbReference>
<evidence type="ECO:0000256" key="1">
    <source>
        <dbReference type="ARBA" id="ARBA00022729"/>
    </source>
</evidence>
<accession>A0A841ZNI2</accession>
<dbReference type="Gene3D" id="2.60.40.1240">
    <property type="match status" value="1"/>
</dbReference>